<evidence type="ECO:0000313" key="1">
    <source>
        <dbReference type="EMBL" id="CRZ06626.1"/>
    </source>
</evidence>
<dbReference type="EMBL" id="HACM01006182">
    <property type="protein sequence ID" value="CRZ06624.1"/>
    <property type="molecule type" value="Transcribed_RNA"/>
</dbReference>
<feature type="non-terminal residue" evidence="1">
    <location>
        <position position="1"/>
    </location>
</feature>
<dbReference type="EMBL" id="HACM01006184">
    <property type="protein sequence ID" value="CRZ06626.1"/>
    <property type="molecule type" value="Transcribed_RNA"/>
</dbReference>
<proteinExistence type="predicted"/>
<sequence>KARSDDKDLAFASEAVFCLERDLPTVQDWDRFDRNEKCTFARPAIIDNKSGWVCGFSAIINIMRVQSARLFPLLKRDEEDLTGTIMCRVLASLLRLEDAGFAHTLLFCAQLHLHRLDDRQFPLHDLCWQDVFAVVCKSVFEDCSVFTSIAMLGAVCVDHCETALQTGIRWEQAQPVTTLTPVEQLTLELDGSCNEIIIPPNWVIARDGGCLQGACEQGIRAQCQLGSCLSGNRESPSLVKIIHKIKELADCLLVYDIPAEFNRVTPVEFGSRFETESVFRMA</sequence>
<organism evidence="1">
    <name type="scientific">Spongospora subterranea</name>
    <dbReference type="NCBI Taxonomy" id="70186"/>
    <lineage>
        <taxon>Eukaryota</taxon>
        <taxon>Sar</taxon>
        <taxon>Rhizaria</taxon>
        <taxon>Endomyxa</taxon>
        <taxon>Phytomyxea</taxon>
        <taxon>Plasmodiophorida</taxon>
        <taxon>Plasmodiophoridae</taxon>
        <taxon>Spongospora</taxon>
    </lineage>
</organism>
<reference evidence="1" key="1">
    <citation type="submission" date="2015-04" db="EMBL/GenBank/DDBJ databases">
        <title>The genome sequence of the plant pathogenic Rhizarian Plasmodiophora brassicae reveals insights in its biotrophic life cycle and the origin of chitin synthesis.</title>
        <authorList>
            <person name="Schwelm A."/>
            <person name="Fogelqvist J."/>
            <person name="Knaust A."/>
            <person name="Julke S."/>
            <person name="Lilja T."/>
            <person name="Dhandapani V."/>
            <person name="Bonilla-Rosso G."/>
            <person name="Karlsson M."/>
            <person name="Shevchenko A."/>
            <person name="Choi S.R."/>
            <person name="Kim H.G."/>
            <person name="Park J.Y."/>
            <person name="Lim Y.P."/>
            <person name="Ludwig-Muller J."/>
            <person name="Dixelius C."/>
        </authorList>
    </citation>
    <scope>NUCLEOTIDE SEQUENCE</scope>
    <source>
        <tissue evidence="1">Potato root galls</tissue>
    </source>
</reference>
<accession>A0A0H5QY99</accession>
<name>A0A0H5QY99_9EUKA</name>
<protein>
    <submittedName>
        <fullName evidence="1">Uncharacterized protein</fullName>
    </submittedName>
</protein>
<dbReference type="AlphaFoldDB" id="A0A0H5QY99"/>